<proteinExistence type="predicted"/>
<organism evidence="1 2">
    <name type="scientific">Solidesulfovibrio carbinolicus</name>
    <dbReference type="NCBI Taxonomy" id="296842"/>
    <lineage>
        <taxon>Bacteria</taxon>
        <taxon>Pseudomonadati</taxon>
        <taxon>Thermodesulfobacteriota</taxon>
        <taxon>Desulfovibrionia</taxon>
        <taxon>Desulfovibrionales</taxon>
        <taxon>Desulfovibrionaceae</taxon>
        <taxon>Solidesulfovibrio</taxon>
    </lineage>
</organism>
<dbReference type="KEGG" id="dcb:C3Y92_04610"/>
<dbReference type="OrthoDB" id="5427740at2"/>
<sequence>MTHNIPPDQGIPPLPEANASAHALDGVPRSALSRLCFDAGDYELLRIVNDVLARRGSSSLKRLLAPYLHPHGIKEMAAPKGLRIAYAVIHLLGSLEAGMAGDRLTALRSLRDEVMAAAESGLEKNTARVLLQIMKELVRSRDTPRRQLELAHDFRSAVSGRPRVVRKLLAEYHLLEMPEEWNQIAFDDHVHDANTKGRKSPTHLIMDAWIKGIRRLTVIHYHFVRPETAAELLEAAAIMDMRVDIGIECLARHRAGHVKLVWSPRGFTQPEDFAAFLKKPGVREFMREGFELSLREQRHVLAVLAAFNARHRQAIRDRYGLDLPPLDHEEFLAFVGSGQASLLHLARFIRDALAPLLDAQAGETMDSAAAGKACPLLAERDSLDVESLLDDYLSPAANPDIAPPEAPQDGETLPERLTVDVAELARRIHALHVGNSLALCTAEMPFADVLLALFACRGDITGCDAFNLRVFETGGGDGGDALALISIVNAGNVVALKRLINRTADAAEAGGDAETAANLRDLRRDVAAIAAAYRARPLAARIGTDSTGQSTRCHGMGLVVADTLPARTRKRLARREKRPGMSLRRAIPVGVAVSPRVSTLPDEFSSDLSARFFRFLRGLPGLRLAGYRYVLEWVGKRYFKATPQTANIHTLGGIQQKASQRYLARAEALRRPLGLSWRYLSNTIKNVLKIGLGFAVAAASFASINSWWVLAWLGPFIWFGITGVRNVIQAVLGSGGLRRSPLLTWKDYVSFDRLADSLMFTGFSVPLLDIVVRTLVLGQGFGVTTSSAPLLLFACMAVANGLYLASHNLLRGLPKSAAVGNLFRSVLSIPLAYGLNQGLAWLLIQGGLPDPEPALEPFAAIVSKFASDCVAAGIEGLADRSKYVRMRLRDYREKFKQLYDTYSLLELLYPSDDVAKLLETPKEFINSIGSQKGDLDKIVIVNALDFLYFWMYQPRARTVLARAMRSMSAEERRMFLLSQYVLLREREISRLFIEGLVGRKFAPALSFYLSHARRYLDDLQELAHRHPPAEALTLENALLGRDVRLGGL</sequence>
<keyword evidence="2" id="KW-1185">Reference proteome</keyword>
<reference evidence="1 2" key="1">
    <citation type="submission" date="2018-02" db="EMBL/GenBank/DDBJ databases">
        <title>Genome sequence of Desulfovibrio carbinolicus DSM 3852.</title>
        <authorList>
            <person name="Wilbanks E."/>
            <person name="Skennerton C.T."/>
            <person name="Orphan V.J."/>
        </authorList>
    </citation>
    <scope>NUCLEOTIDE SEQUENCE [LARGE SCALE GENOMIC DNA]</scope>
    <source>
        <strain evidence="1 2">DSM 3852</strain>
    </source>
</reference>
<dbReference type="EMBL" id="CP026538">
    <property type="protein sequence ID" value="QAZ66562.1"/>
    <property type="molecule type" value="Genomic_DNA"/>
</dbReference>
<evidence type="ECO:0000313" key="2">
    <source>
        <dbReference type="Proteomes" id="UP000293296"/>
    </source>
</evidence>
<accession>A0A4V0YQJ9</accession>
<gene>
    <name evidence="1" type="ORF">C3Y92_04610</name>
</gene>
<dbReference type="AlphaFoldDB" id="A0A4V0YQJ9"/>
<dbReference type="Proteomes" id="UP000293296">
    <property type="component" value="Chromosome"/>
</dbReference>
<dbReference type="RefSeq" id="WP_129349935.1">
    <property type="nucleotide sequence ID" value="NZ_CP026538.1"/>
</dbReference>
<protein>
    <submittedName>
        <fullName evidence="1">Uncharacterized protein</fullName>
    </submittedName>
</protein>
<name>A0A4V0YQJ9_9BACT</name>
<evidence type="ECO:0000313" key="1">
    <source>
        <dbReference type="EMBL" id="QAZ66562.1"/>
    </source>
</evidence>